<evidence type="ECO:0000313" key="8">
    <source>
        <dbReference type="Proteomes" id="UP000288212"/>
    </source>
</evidence>
<dbReference type="GO" id="GO:1990281">
    <property type="term" value="C:efflux pump complex"/>
    <property type="evidence" value="ECO:0007669"/>
    <property type="project" value="TreeGrafter"/>
</dbReference>
<dbReference type="Pfam" id="PF25917">
    <property type="entry name" value="BSH_RND"/>
    <property type="match status" value="1"/>
</dbReference>
<dbReference type="Gene3D" id="1.10.287.470">
    <property type="entry name" value="Helix hairpin bin"/>
    <property type="match status" value="1"/>
</dbReference>
<dbReference type="PROSITE" id="PS51257">
    <property type="entry name" value="PROKAR_LIPOPROTEIN"/>
    <property type="match status" value="1"/>
</dbReference>
<feature type="coiled-coil region" evidence="2">
    <location>
        <begin position="109"/>
        <end position="160"/>
    </location>
</feature>
<accession>A0A432VZ31</accession>
<comment type="caution">
    <text evidence="7">The sequence shown here is derived from an EMBL/GenBank/DDBJ whole genome shotgun (WGS) entry which is preliminary data.</text>
</comment>
<dbReference type="Pfam" id="PF25989">
    <property type="entry name" value="YknX_C"/>
    <property type="match status" value="1"/>
</dbReference>
<dbReference type="InterPro" id="IPR058625">
    <property type="entry name" value="MdtA-like_BSH"/>
</dbReference>
<dbReference type="Gene3D" id="2.40.30.170">
    <property type="match status" value="1"/>
</dbReference>
<dbReference type="InterPro" id="IPR058637">
    <property type="entry name" value="YknX-like_C"/>
</dbReference>
<dbReference type="Proteomes" id="UP000288212">
    <property type="component" value="Unassembled WGS sequence"/>
</dbReference>
<dbReference type="NCBIfam" id="TIGR01730">
    <property type="entry name" value="RND_mfp"/>
    <property type="match status" value="1"/>
</dbReference>
<dbReference type="InterPro" id="IPR058792">
    <property type="entry name" value="Beta-barrel_RND_2"/>
</dbReference>
<keyword evidence="2" id="KW-0175">Coiled coil</keyword>
<dbReference type="PANTHER" id="PTHR30469">
    <property type="entry name" value="MULTIDRUG RESISTANCE PROTEIN MDTA"/>
    <property type="match status" value="1"/>
</dbReference>
<dbReference type="Pfam" id="PF25954">
    <property type="entry name" value="Beta-barrel_RND_2"/>
    <property type="match status" value="1"/>
</dbReference>
<organism evidence="7 8">
    <name type="scientific">Aliidiomarina haloalkalitolerans</name>
    <dbReference type="NCBI Taxonomy" id="859059"/>
    <lineage>
        <taxon>Bacteria</taxon>
        <taxon>Pseudomonadati</taxon>
        <taxon>Pseudomonadota</taxon>
        <taxon>Gammaproteobacteria</taxon>
        <taxon>Alteromonadales</taxon>
        <taxon>Idiomarinaceae</taxon>
        <taxon>Aliidiomarina</taxon>
    </lineage>
</organism>
<keyword evidence="8" id="KW-1185">Reference proteome</keyword>
<evidence type="ECO:0000256" key="3">
    <source>
        <dbReference type="SAM" id="SignalP"/>
    </source>
</evidence>
<comment type="similarity">
    <text evidence="1">Belongs to the membrane fusion protein (MFP) (TC 8.A.1) family.</text>
</comment>
<keyword evidence="3" id="KW-0732">Signal</keyword>
<dbReference type="InterPro" id="IPR006143">
    <property type="entry name" value="RND_pump_MFP"/>
</dbReference>
<evidence type="ECO:0000313" key="7">
    <source>
        <dbReference type="EMBL" id="RUO21921.1"/>
    </source>
</evidence>
<evidence type="ECO:0000259" key="5">
    <source>
        <dbReference type="Pfam" id="PF25954"/>
    </source>
</evidence>
<feature type="domain" description="Multidrug resistance protein MdtA-like barrel-sandwich hybrid" evidence="4">
    <location>
        <begin position="70"/>
        <end position="193"/>
    </location>
</feature>
<proteinExistence type="inferred from homology"/>
<feature type="signal peptide" evidence="3">
    <location>
        <begin position="1"/>
        <end position="27"/>
    </location>
</feature>
<evidence type="ECO:0000256" key="2">
    <source>
        <dbReference type="SAM" id="Coils"/>
    </source>
</evidence>
<dbReference type="EMBL" id="PIPI01000001">
    <property type="protein sequence ID" value="RUO21921.1"/>
    <property type="molecule type" value="Genomic_DNA"/>
</dbReference>
<gene>
    <name evidence="7" type="ORF">CWE06_03500</name>
</gene>
<dbReference type="OrthoDB" id="9806939at2"/>
<name>A0A432VZ31_9GAMM</name>
<dbReference type="SUPFAM" id="SSF111369">
    <property type="entry name" value="HlyD-like secretion proteins"/>
    <property type="match status" value="1"/>
</dbReference>
<evidence type="ECO:0000259" key="6">
    <source>
        <dbReference type="Pfam" id="PF25989"/>
    </source>
</evidence>
<dbReference type="Gene3D" id="2.40.50.100">
    <property type="match status" value="1"/>
</dbReference>
<dbReference type="GO" id="GO:0015562">
    <property type="term" value="F:efflux transmembrane transporter activity"/>
    <property type="evidence" value="ECO:0007669"/>
    <property type="project" value="TreeGrafter"/>
</dbReference>
<sequence>MKTLTVRSLYVGVIGALALSLSACGNAGGVQPSTQQAAERGIPVEAVYVGKGSVRASFQASAILEADEETDVIARVSGIVEEVLVEEGDYVEQGQALARIESARYRFIRDQIAAELRGVEQELSRLQQLARQQMVSTEQLERLQSRHDALNAQLQIAELDLNESVIRAPISGHIAHRFVKNGNMIQAYQPKTLFHIVNADNLRATVHLPEHALSSIRVGQNADLELQASQRSEKVTAQVTRISPIIDSGSGTFRVVLNIRNDDHALRAGMFARVQLHYAQKDQVLRIPNQAIVRVDQDSYVFIANENKAQRVKITTGIRENGWIEVIDGISEGTPVIVTGQNTLRDDATIEVIQL</sequence>
<reference evidence="7 8" key="1">
    <citation type="journal article" date="2011" name="Front. Microbiol.">
        <title>Genomic signatures of strain selection and enhancement in Bacillus atrophaeus var. globigii, a historical biowarfare simulant.</title>
        <authorList>
            <person name="Gibbons H.S."/>
            <person name="Broomall S.M."/>
            <person name="McNew L.A."/>
            <person name="Daligault H."/>
            <person name="Chapman C."/>
            <person name="Bruce D."/>
            <person name="Karavis M."/>
            <person name="Krepps M."/>
            <person name="McGregor P.A."/>
            <person name="Hong C."/>
            <person name="Park K.H."/>
            <person name="Akmal A."/>
            <person name="Feldman A."/>
            <person name="Lin J.S."/>
            <person name="Chang W.E."/>
            <person name="Higgs B.W."/>
            <person name="Demirev P."/>
            <person name="Lindquist J."/>
            <person name="Liem A."/>
            <person name="Fochler E."/>
            <person name="Read T.D."/>
            <person name="Tapia R."/>
            <person name="Johnson S."/>
            <person name="Bishop-Lilly K.A."/>
            <person name="Detter C."/>
            <person name="Han C."/>
            <person name="Sozhamannan S."/>
            <person name="Rosenzweig C.N."/>
            <person name="Skowronski E.W."/>
        </authorList>
    </citation>
    <scope>NUCLEOTIDE SEQUENCE [LARGE SCALE GENOMIC DNA]</scope>
    <source>
        <strain evidence="7 8">AK5</strain>
    </source>
</reference>
<dbReference type="FunFam" id="2.40.30.170:FF:000010">
    <property type="entry name" value="Efflux RND transporter periplasmic adaptor subunit"/>
    <property type="match status" value="1"/>
</dbReference>
<evidence type="ECO:0000256" key="1">
    <source>
        <dbReference type="ARBA" id="ARBA00009477"/>
    </source>
</evidence>
<dbReference type="RefSeq" id="WP_126791196.1">
    <property type="nucleotide sequence ID" value="NZ_PIPI01000001.1"/>
</dbReference>
<feature type="domain" description="CusB-like beta-barrel" evidence="5">
    <location>
        <begin position="205"/>
        <end position="277"/>
    </location>
</feature>
<dbReference type="PANTHER" id="PTHR30469:SF38">
    <property type="entry name" value="HLYD FAMILY SECRETION PROTEIN"/>
    <property type="match status" value="1"/>
</dbReference>
<dbReference type="AlphaFoldDB" id="A0A432VZ31"/>
<feature type="chain" id="PRO_5019360314" evidence="3">
    <location>
        <begin position="28"/>
        <end position="355"/>
    </location>
</feature>
<evidence type="ECO:0000259" key="4">
    <source>
        <dbReference type="Pfam" id="PF25917"/>
    </source>
</evidence>
<protein>
    <submittedName>
        <fullName evidence="7">Efflux RND transporter periplasmic adaptor subunit</fullName>
    </submittedName>
</protein>
<dbReference type="Gene3D" id="2.40.420.20">
    <property type="match status" value="1"/>
</dbReference>
<feature type="domain" description="YknX-like C-terminal permuted SH3-like" evidence="6">
    <location>
        <begin position="284"/>
        <end position="352"/>
    </location>
</feature>